<organism evidence="1 2">
    <name type="scientific">Candidatus Zambryskibacteria bacterium RIFCSPHIGHO2_02_38_10.5</name>
    <dbReference type="NCBI Taxonomy" id="1802742"/>
    <lineage>
        <taxon>Bacteria</taxon>
        <taxon>Candidatus Zambryskiibacteriota</taxon>
    </lineage>
</organism>
<dbReference type="EMBL" id="MHVL01000035">
    <property type="protein sequence ID" value="OHA92833.1"/>
    <property type="molecule type" value="Genomic_DNA"/>
</dbReference>
<reference evidence="1 2" key="1">
    <citation type="journal article" date="2016" name="Nat. Commun.">
        <title>Thousands of microbial genomes shed light on interconnected biogeochemical processes in an aquifer system.</title>
        <authorList>
            <person name="Anantharaman K."/>
            <person name="Brown C.T."/>
            <person name="Hug L.A."/>
            <person name="Sharon I."/>
            <person name="Castelle C.J."/>
            <person name="Probst A.J."/>
            <person name="Thomas B.C."/>
            <person name="Singh A."/>
            <person name="Wilkins M.J."/>
            <person name="Karaoz U."/>
            <person name="Brodie E.L."/>
            <person name="Williams K.H."/>
            <person name="Hubbard S.S."/>
            <person name="Banfield J.F."/>
        </authorList>
    </citation>
    <scope>NUCLEOTIDE SEQUENCE [LARGE SCALE GENOMIC DNA]</scope>
</reference>
<proteinExistence type="predicted"/>
<sequence>MDRENGIPSDEIEFAIFIVRKTFMLRLKLTEEDLSKLDPYNWAGHVERYSLWIIRNYIELVEPKDPKERSSLLVHGGNFTERAKSTFRYLDENNVSAFKQHMNNLGFKVNQMPPREGPWSSKRIRS</sequence>
<dbReference type="Proteomes" id="UP000179264">
    <property type="component" value="Unassembled WGS sequence"/>
</dbReference>
<evidence type="ECO:0000313" key="1">
    <source>
        <dbReference type="EMBL" id="OHA92833.1"/>
    </source>
</evidence>
<dbReference type="AlphaFoldDB" id="A0A1G2T6D5"/>
<name>A0A1G2T6D5_9BACT</name>
<gene>
    <name evidence="1" type="ORF">A2W58_01770</name>
</gene>
<evidence type="ECO:0000313" key="2">
    <source>
        <dbReference type="Proteomes" id="UP000179264"/>
    </source>
</evidence>
<accession>A0A1G2T6D5</accession>
<comment type="caution">
    <text evidence="1">The sequence shown here is derived from an EMBL/GenBank/DDBJ whole genome shotgun (WGS) entry which is preliminary data.</text>
</comment>
<protein>
    <submittedName>
        <fullName evidence="1">Uncharacterized protein</fullName>
    </submittedName>
</protein>